<evidence type="ECO:0000256" key="5">
    <source>
        <dbReference type="ARBA" id="ARBA00022729"/>
    </source>
</evidence>
<proteinExistence type="predicted"/>
<evidence type="ECO:0000256" key="2">
    <source>
        <dbReference type="ARBA" id="ARBA00019739"/>
    </source>
</evidence>
<dbReference type="GO" id="GO:0005886">
    <property type="term" value="C:plasma membrane"/>
    <property type="evidence" value="ECO:0007669"/>
    <property type="project" value="UniProtKB-SubCell"/>
</dbReference>
<dbReference type="GeneID" id="121403689"/>
<dbReference type="KEGG" id="xla:121403689"/>
<keyword evidence="8" id="KW-1015">Disulfide bond</keyword>
<evidence type="ECO:0000313" key="16">
    <source>
        <dbReference type="RefSeq" id="XP_041447428.1"/>
    </source>
</evidence>
<keyword evidence="5 13" id="KW-0732">Signal</keyword>
<keyword evidence="15" id="KW-1185">Reference proteome</keyword>
<dbReference type="Gene3D" id="2.60.40.10">
    <property type="entry name" value="Immunoglobulins"/>
    <property type="match status" value="1"/>
</dbReference>
<evidence type="ECO:0000256" key="9">
    <source>
        <dbReference type="ARBA" id="ARBA00023180"/>
    </source>
</evidence>
<feature type="domain" description="Ig-like" evidence="14">
    <location>
        <begin position="31"/>
        <end position="118"/>
    </location>
</feature>
<evidence type="ECO:0000256" key="12">
    <source>
        <dbReference type="SAM" id="Phobius"/>
    </source>
</evidence>
<keyword evidence="9" id="KW-0325">Glycoprotein</keyword>
<evidence type="ECO:0000256" key="11">
    <source>
        <dbReference type="ARBA" id="ARBA00049688"/>
    </source>
</evidence>
<dbReference type="AlphaFoldDB" id="A0A8J1N1Y5"/>
<keyword evidence="3" id="KW-1003">Cell membrane</keyword>
<dbReference type="PROSITE" id="PS50835">
    <property type="entry name" value="IG_LIKE"/>
    <property type="match status" value="1"/>
</dbReference>
<feature type="chain" id="PRO_5035266406" description="Inducible T-cell costimulator" evidence="13">
    <location>
        <begin position="30"/>
        <end position="214"/>
    </location>
</feature>
<protein>
    <recommendedName>
        <fullName evidence="2">Inducible T-cell costimulator</fullName>
    </recommendedName>
</protein>
<dbReference type="InterPro" id="IPR007110">
    <property type="entry name" value="Ig-like_dom"/>
</dbReference>
<dbReference type="GO" id="GO:0031295">
    <property type="term" value="P:T cell costimulation"/>
    <property type="evidence" value="ECO:0007669"/>
    <property type="project" value="InterPro"/>
</dbReference>
<dbReference type="PANTHER" id="PTHR20904">
    <property type="entry name" value="INDUCIBLE T-CELL COSTIMULATOR ICOS"/>
    <property type="match status" value="1"/>
</dbReference>
<dbReference type="Proteomes" id="UP000186698">
    <property type="component" value="Chromosome 1L"/>
</dbReference>
<dbReference type="InterPro" id="IPR013783">
    <property type="entry name" value="Ig-like_fold"/>
</dbReference>
<feature type="signal peptide" evidence="13">
    <location>
        <begin position="1"/>
        <end position="29"/>
    </location>
</feature>
<evidence type="ECO:0000256" key="4">
    <source>
        <dbReference type="ARBA" id="ARBA00022692"/>
    </source>
</evidence>
<keyword evidence="4 12" id="KW-0812">Transmembrane</keyword>
<evidence type="ECO:0000256" key="6">
    <source>
        <dbReference type="ARBA" id="ARBA00022989"/>
    </source>
</evidence>
<evidence type="ECO:0000256" key="1">
    <source>
        <dbReference type="ARBA" id="ARBA00004251"/>
    </source>
</evidence>
<dbReference type="Pfam" id="PF15910">
    <property type="entry name" value="V-set_2"/>
    <property type="match status" value="1"/>
</dbReference>
<name>A0A8J1N1Y5_XENLA</name>
<comment type="subcellular location">
    <subcellularLocation>
        <location evidence="1">Cell membrane</location>
        <topology evidence="1">Single-pass type I membrane protein</topology>
    </subcellularLocation>
</comment>
<dbReference type="InterPro" id="IPR013106">
    <property type="entry name" value="Ig_V-set"/>
</dbReference>
<comment type="subunit">
    <text evidence="11">Homodimer; disulfide-linked. Interacts with ICOSLG. Interacts with PIK3R1. Interacts with TBK1; this interaction is critical for the maturation of T follicular regulatory cells.</text>
</comment>
<keyword evidence="10" id="KW-0393">Immunoglobulin domain</keyword>
<dbReference type="PANTHER" id="PTHR20904:SF0">
    <property type="entry name" value="INDUCIBLE T-CELL COSTIMULATOR"/>
    <property type="match status" value="1"/>
</dbReference>
<evidence type="ECO:0000256" key="8">
    <source>
        <dbReference type="ARBA" id="ARBA00023157"/>
    </source>
</evidence>
<organism evidence="15 16">
    <name type="scientific">Xenopus laevis</name>
    <name type="common">African clawed frog</name>
    <dbReference type="NCBI Taxonomy" id="8355"/>
    <lineage>
        <taxon>Eukaryota</taxon>
        <taxon>Metazoa</taxon>
        <taxon>Chordata</taxon>
        <taxon>Craniata</taxon>
        <taxon>Vertebrata</taxon>
        <taxon>Euteleostomi</taxon>
        <taxon>Amphibia</taxon>
        <taxon>Batrachia</taxon>
        <taxon>Anura</taxon>
        <taxon>Pipoidea</taxon>
        <taxon>Pipidae</taxon>
        <taxon>Xenopodinae</taxon>
        <taxon>Xenopus</taxon>
        <taxon>Xenopus</taxon>
    </lineage>
</organism>
<keyword evidence="7 12" id="KW-0472">Membrane</keyword>
<reference evidence="16" key="1">
    <citation type="submission" date="2025-08" db="UniProtKB">
        <authorList>
            <consortium name="RefSeq"/>
        </authorList>
    </citation>
    <scope>IDENTIFICATION</scope>
    <source>
        <strain evidence="16">J_2021</strain>
        <tissue evidence="16">Erythrocytes</tissue>
    </source>
</reference>
<evidence type="ECO:0000313" key="15">
    <source>
        <dbReference type="Proteomes" id="UP000186698"/>
    </source>
</evidence>
<dbReference type="InterPro" id="IPR039943">
    <property type="entry name" value="ICOS"/>
</dbReference>
<evidence type="ECO:0000256" key="3">
    <source>
        <dbReference type="ARBA" id="ARBA00022475"/>
    </source>
</evidence>
<evidence type="ECO:0000256" key="7">
    <source>
        <dbReference type="ARBA" id="ARBA00023136"/>
    </source>
</evidence>
<evidence type="ECO:0000259" key="14">
    <source>
        <dbReference type="PROSITE" id="PS50835"/>
    </source>
</evidence>
<dbReference type="OrthoDB" id="9403189at2759"/>
<keyword evidence="6 12" id="KW-1133">Transmembrane helix</keyword>
<dbReference type="RefSeq" id="XP_041447428.1">
    <property type="nucleotide sequence ID" value="XM_041591494.1"/>
</dbReference>
<evidence type="ECO:0000256" key="10">
    <source>
        <dbReference type="ARBA" id="ARBA00023319"/>
    </source>
</evidence>
<accession>A0A8J1N1Y5</accession>
<gene>
    <name evidence="16" type="primary">LOC121403689</name>
</gene>
<feature type="transmembrane region" description="Helical" evidence="12">
    <location>
        <begin position="152"/>
        <end position="173"/>
    </location>
</feature>
<sequence length="214" mass="24700">MFQTYIMNINLPPFPLFILLVLHAQLSKSYPKVVIASRNGGPYLLCQHVPPVDSKFNLTLMKGNTKQEVCMVYSDGKSTAFYTWNDNPTCNWAASNNSISFTLSNFDVKHTDNYTCVILIFFSPPVQNFIINETYVYIHDLQQCAVMQVFNIWILTGLAVFLFLCCILTFCFWMQKRHQRKTLTQDNIQNNECNSEYMPMASVNPAKRPIIPRL</sequence>
<evidence type="ECO:0000256" key="13">
    <source>
        <dbReference type="SAM" id="SignalP"/>
    </source>
</evidence>